<dbReference type="InterPro" id="IPR036425">
    <property type="entry name" value="MoaB/Mog-like_dom_sf"/>
</dbReference>
<dbReference type="AlphaFoldDB" id="A0A7Y4KRL1"/>
<dbReference type="SMART" id="SM00852">
    <property type="entry name" value="MoCF_biosynth"/>
    <property type="match status" value="1"/>
</dbReference>
<evidence type="ECO:0000259" key="7">
    <source>
        <dbReference type="SMART" id="SM00852"/>
    </source>
</evidence>
<dbReference type="CDD" id="cd00886">
    <property type="entry name" value="MogA_MoaB"/>
    <property type="match status" value="1"/>
</dbReference>
<comment type="function">
    <text evidence="1">May be involved in the biosynthesis of molybdopterin.</text>
</comment>
<dbReference type="InterPro" id="IPR012245">
    <property type="entry name" value="MoaB"/>
</dbReference>
<dbReference type="GO" id="GO:0005829">
    <property type="term" value="C:cytosol"/>
    <property type="evidence" value="ECO:0007669"/>
    <property type="project" value="TreeGrafter"/>
</dbReference>
<feature type="compositionally biased region" description="Basic and acidic residues" evidence="6">
    <location>
        <begin position="25"/>
        <end position="70"/>
    </location>
</feature>
<dbReference type="SUPFAM" id="SSF53218">
    <property type="entry name" value="Molybdenum cofactor biosynthesis proteins"/>
    <property type="match status" value="1"/>
</dbReference>
<gene>
    <name evidence="8" type="ORF">HMI49_31165</name>
</gene>
<dbReference type="PANTHER" id="PTHR43232">
    <property type="entry name" value="MOLYBDENUM COFACTOR BIOSYNTHESIS PROTEIN B"/>
    <property type="match status" value="1"/>
</dbReference>
<dbReference type="PROSITE" id="PS01078">
    <property type="entry name" value="MOCF_BIOSYNTHESIS_1"/>
    <property type="match status" value="1"/>
</dbReference>
<comment type="pathway">
    <text evidence="2">Cofactor biosynthesis; molybdopterin biosynthesis.</text>
</comment>
<dbReference type="UniPathway" id="UPA00344"/>
<evidence type="ECO:0000313" key="8">
    <source>
        <dbReference type="EMBL" id="NOK37669.1"/>
    </source>
</evidence>
<dbReference type="Gene3D" id="3.40.980.10">
    <property type="entry name" value="MoaB/Mog-like domain"/>
    <property type="match status" value="1"/>
</dbReference>
<dbReference type="NCBIfam" id="TIGR00177">
    <property type="entry name" value="molyb_syn"/>
    <property type="match status" value="1"/>
</dbReference>
<feature type="region of interest" description="Disordered" evidence="6">
    <location>
        <begin position="1"/>
        <end position="72"/>
    </location>
</feature>
<reference evidence="8 9" key="1">
    <citation type="submission" date="2020-05" db="EMBL/GenBank/DDBJ databases">
        <authorList>
            <person name="Whitworth D."/>
        </authorList>
    </citation>
    <scope>NUCLEOTIDE SEQUENCE [LARGE SCALE GENOMIC DNA]</scope>
    <source>
        <strain evidence="8 9">AB043B</strain>
    </source>
</reference>
<evidence type="ECO:0000256" key="1">
    <source>
        <dbReference type="ARBA" id="ARBA00003487"/>
    </source>
</evidence>
<comment type="caution">
    <text evidence="8">The sequence shown here is derived from an EMBL/GenBank/DDBJ whole genome shotgun (WGS) entry which is preliminary data.</text>
</comment>
<accession>A0A7Y4KRL1</accession>
<dbReference type="Pfam" id="PF00994">
    <property type="entry name" value="MoCF_biosynth"/>
    <property type="match status" value="1"/>
</dbReference>
<dbReference type="GO" id="GO:0006777">
    <property type="term" value="P:Mo-molybdopterin cofactor biosynthetic process"/>
    <property type="evidence" value="ECO:0007669"/>
    <property type="project" value="UniProtKB-KW"/>
</dbReference>
<sequence>MGHDGHDHDHDHDHGHGHPHHGHSHDHGHGHSHDHDHSHGHSHDHDHSHGHDHDHGHSHEGSAVAAEHKSRAPVHVSAYVVTCSDSRDEAHDGSGKDLRDGLAAAGHTVAGHTVVKDDPEAIRGALAQAQAAGARAVLFTGGTGIGRRDCTVETLRPLFEKELPGFGELFRMLSYQRIGSPAMMSRATAGTYQGMILFALPGSPQAVKLALDALILPELGHAVRELTR</sequence>
<dbReference type="PANTHER" id="PTHR43232:SF2">
    <property type="entry name" value="MOLYBDENUM COFACTOR BIOSYNTHESIS PROTEIN B"/>
    <property type="match status" value="1"/>
</dbReference>
<keyword evidence="9" id="KW-1185">Reference proteome</keyword>
<evidence type="ECO:0000256" key="5">
    <source>
        <dbReference type="ARBA" id="ARBA00023150"/>
    </source>
</evidence>
<feature type="domain" description="MoaB/Mog" evidence="7">
    <location>
        <begin position="79"/>
        <end position="222"/>
    </location>
</feature>
<dbReference type="EMBL" id="JABFJV010000244">
    <property type="protein sequence ID" value="NOK37669.1"/>
    <property type="molecule type" value="Genomic_DNA"/>
</dbReference>
<dbReference type="InterPro" id="IPR008284">
    <property type="entry name" value="MoCF_biosynth_CS"/>
</dbReference>
<evidence type="ECO:0000256" key="2">
    <source>
        <dbReference type="ARBA" id="ARBA00005046"/>
    </source>
</evidence>
<feature type="compositionally biased region" description="Basic and acidic residues" evidence="6">
    <location>
        <begin position="1"/>
        <end position="16"/>
    </location>
</feature>
<name>A0A7Y4KRL1_9BACT</name>
<evidence type="ECO:0000256" key="4">
    <source>
        <dbReference type="ARBA" id="ARBA00015262"/>
    </source>
</evidence>
<evidence type="ECO:0000256" key="3">
    <source>
        <dbReference type="ARBA" id="ARBA00006112"/>
    </source>
</evidence>
<dbReference type="FunFam" id="3.40.980.10:FF:000006">
    <property type="entry name" value="Molybdenum cofactor biosynthesis protein B"/>
    <property type="match status" value="1"/>
</dbReference>
<dbReference type="InterPro" id="IPR001453">
    <property type="entry name" value="MoaB/Mog_dom"/>
</dbReference>
<keyword evidence="5" id="KW-0501">Molybdenum cofactor biosynthesis</keyword>
<proteinExistence type="inferred from homology"/>
<protein>
    <recommendedName>
        <fullName evidence="4">Molybdenum cofactor biosynthesis protein B</fullName>
    </recommendedName>
</protein>
<comment type="similarity">
    <text evidence="3">Belongs to the MoaB/Mog family.</text>
</comment>
<dbReference type="Proteomes" id="UP000563426">
    <property type="component" value="Unassembled WGS sequence"/>
</dbReference>
<evidence type="ECO:0000256" key="6">
    <source>
        <dbReference type="SAM" id="MobiDB-lite"/>
    </source>
</evidence>
<evidence type="ECO:0000313" key="9">
    <source>
        <dbReference type="Proteomes" id="UP000563426"/>
    </source>
</evidence>
<organism evidence="8 9">
    <name type="scientific">Corallococcus exercitus</name>
    <dbReference type="NCBI Taxonomy" id="2316736"/>
    <lineage>
        <taxon>Bacteria</taxon>
        <taxon>Pseudomonadati</taxon>
        <taxon>Myxococcota</taxon>
        <taxon>Myxococcia</taxon>
        <taxon>Myxococcales</taxon>
        <taxon>Cystobacterineae</taxon>
        <taxon>Myxococcaceae</taxon>
        <taxon>Corallococcus</taxon>
    </lineage>
</organism>